<dbReference type="RefSeq" id="WP_131733417.1">
    <property type="nucleotide sequence ID" value="NZ_CAACYD010000005.1"/>
</dbReference>
<dbReference type="Proteomes" id="UP000360750">
    <property type="component" value="Unassembled WGS sequence"/>
</dbReference>
<dbReference type="InterPro" id="IPR011200">
    <property type="entry name" value="UCP012608"/>
</dbReference>
<proteinExistence type="predicted"/>
<accession>A0ABD7UZ22</accession>
<dbReference type="AlphaFoldDB" id="A0ABD7UZ22"/>
<comment type="caution">
    <text evidence="1">The sequence shown here is derived from an EMBL/GenBank/DDBJ whole genome shotgun (WGS) entry which is preliminary data.</text>
</comment>
<protein>
    <submittedName>
        <fullName evidence="1">Uncharacterized protein conserved in bacteria (DUF2332)</fullName>
    </submittedName>
</protein>
<dbReference type="Pfam" id="PF10094">
    <property type="entry name" value="DUF2332"/>
    <property type="match status" value="1"/>
</dbReference>
<evidence type="ECO:0000313" key="2">
    <source>
        <dbReference type="Proteomes" id="UP000360750"/>
    </source>
</evidence>
<reference evidence="1 2" key="1">
    <citation type="submission" date="2019-02" db="EMBL/GenBank/DDBJ databases">
        <authorList>
            <consortium name="Pathogen Informatics"/>
        </authorList>
    </citation>
    <scope>NUCLEOTIDE SEQUENCE [LARGE SCALE GENOMIC DNA]</scope>
    <source>
        <strain evidence="1 2">3012STDY6756503</strain>
    </source>
</reference>
<evidence type="ECO:0000313" key="1">
    <source>
        <dbReference type="EMBL" id="VFA81537.1"/>
    </source>
</evidence>
<name>A0ABD7UZ22_9ACTN</name>
<dbReference type="EMBL" id="CAACYD010000005">
    <property type="protein sequence ID" value="VFA81537.1"/>
    <property type="molecule type" value="Genomic_DNA"/>
</dbReference>
<sequence length="245" mass="25640">MIEHDGRYAVLHPTIAEAARRAGADRVGLIDVGRPAGLNLGVDRVAIAYGDTLVGEAASPVQVECSVVGDEPIPRTPFPAVEHRTVVHRAPLDPADPDDRAQILRSAGGGSARLAAEIELAAGLSVHRVAGDPVVGVSTAVAAVPDDVLPVVLTTWSLSRFARPRRLRFVDALVAASTTRTVAWVSVEGVGVAPTVPTLGDRPASGHSIMAVALGGPARRDLTGEAVGRCWSRGRFVSWFPSPRR</sequence>
<dbReference type="GeneID" id="60748636"/>
<organism evidence="1 2">
    <name type="scientific">Gordonia paraffinivorans</name>
    <dbReference type="NCBI Taxonomy" id="175628"/>
    <lineage>
        <taxon>Bacteria</taxon>
        <taxon>Bacillati</taxon>
        <taxon>Actinomycetota</taxon>
        <taxon>Actinomycetes</taxon>
        <taxon>Mycobacteriales</taxon>
        <taxon>Gordoniaceae</taxon>
        <taxon>Gordonia</taxon>
    </lineage>
</organism>
<gene>
    <name evidence="1" type="ORF">NCTC8139_00586</name>
</gene>